<organism evidence="2 3">
    <name type="scientific">Podarcis lilfordi</name>
    <name type="common">Lilford's wall lizard</name>
    <dbReference type="NCBI Taxonomy" id="74358"/>
    <lineage>
        <taxon>Eukaryota</taxon>
        <taxon>Metazoa</taxon>
        <taxon>Chordata</taxon>
        <taxon>Craniata</taxon>
        <taxon>Vertebrata</taxon>
        <taxon>Euteleostomi</taxon>
        <taxon>Lepidosauria</taxon>
        <taxon>Squamata</taxon>
        <taxon>Bifurcata</taxon>
        <taxon>Unidentata</taxon>
        <taxon>Episquamata</taxon>
        <taxon>Laterata</taxon>
        <taxon>Lacertibaenia</taxon>
        <taxon>Lacertidae</taxon>
        <taxon>Podarcis</taxon>
    </lineage>
</organism>
<dbReference type="AlphaFoldDB" id="A0AA35NW40"/>
<feature type="non-terminal residue" evidence="2">
    <location>
        <position position="131"/>
    </location>
</feature>
<name>A0AA35NW40_9SAUR</name>
<evidence type="ECO:0000313" key="2">
    <source>
        <dbReference type="EMBL" id="CAI5763660.1"/>
    </source>
</evidence>
<accession>A0AA35NW40</accession>
<keyword evidence="3" id="KW-1185">Reference proteome</keyword>
<proteinExistence type="predicted"/>
<evidence type="ECO:0000256" key="1">
    <source>
        <dbReference type="SAM" id="MobiDB-lite"/>
    </source>
</evidence>
<gene>
    <name evidence="2" type="ORF">PODLI_1B029714</name>
</gene>
<dbReference type="EMBL" id="OX395126">
    <property type="protein sequence ID" value="CAI5763660.1"/>
    <property type="molecule type" value="Genomic_DNA"/>
</dbReference>
<feature type="non-terminal residue" evidence="2">
    <location>
        <position position="1"/>
    </location>
</feature>
<protein>
    <submittedName>
        <fullName evidence="2">Uncharacterized protein</fullName>
    </submittedName>
</protein>
<reference evidence="2" key="1">
    <citation type="submission" date="2022-12" db="EMBL/GenBank/DDBJ databases">
        <authorList>
            <person name="Alioto T."/>
            <person name="Alioto T."/>
            <person name="Gomez Garrido J."/>
        </authorList>
    </citation>
    <scope>NUCLEOTIDE SEQUENCE</scope>
</reference>
<feature type="region of interest" description="Disordered" evidence="1">
    <location>
        <begin position="69"/>
        <end position="96"/>
    </location>
</feature>
<evidence type="ECO:0000313" key="3">
    <source>
        <dbReference type="Proteomes" id="UP001178461"/>
    </source>
</evidence>
<dbReference type="Proteomes" id="UP001178461">
    <property type="component" value="Chromosome 1"/>
</dbReference>
<sequence length="131" mass="14429">LRPLVPLSRKALGRIGTRGSLRLPAAGFHLTRSPSWSDSHWLPRCLSLGAKSSDAACAFAFPLAQQGSPARSFKRLQRPPSERGGGSEGSGFRSWREAPGAWSESFLAWRQHRSPFRLHMQRGCGILHALE</sequence>